<name>I4BF29_MYCCN</name>
<dbReference type="RefSeq" id="WP_014814370.1">
    <property type="nucleotide sequence ID" value="NC_018027.1"/>
</dbReference>
<dbReference type="eggNOG" id="COG2141">
    <property type="taxonomic scope" value="Bacteria"/>
</dbReference>
<dbReference type="InterPro" id="IPR011251">
    <property type="entry name" value="Luciferase-like_dom"/>
</dbReference>
<dbReference type="InterPro" id="IPR019951">
    <property type="entry name" value="F420_OxRdatse_Rv3520c_pred"/>
</dbReference>
<dbReference type="KEGG" id="mcb:Mycch_1077"/>
<feature type="domain" description="Luciferase-like" evidence="2">
    <location>
        <begin position="12"/>
        <end position="324"/>
    </location>
</feature>
<dbReference type="PANTHER" id="PTHR43244:SF1">
    <property type="entry name" value="5,10-METHYLENETETRAHYDROMETHANOPTERIN REDUCTASE"/>
    <property type="match status" value="1"/>
</dbReference>
<dbReference type="Pfam" id="PF00296">
    <property type="entry name" value="Bac_luciferase"/>
    <property type="match status" value="1"/>
</dbReference>
<dbReference type="InterPro" id="IPR050564">
    <property type="entry name" value="F420-G6PD/mer"/>
</dbReference>
<dbReference type="AlphaFoldDB" id="I4BF29"/>
<evidence type="ECO:0000259" key="2">
    <source>
        <dbReference type="Pfam" id="PF00296"/>
    </source>
</evidence>
<evidence type="ECO:0000313" key="3">
    <source>
        <dbReference type="EMBL" id="AFM15886.1"/>
    </source>
</evidence>
<keyword evidence="1" id="KW-0560">Oxidoreductase</keyword>
<dbReference type="SUPFAM" id="SSF51679">
    <property type="entry name" value="Bacterial luciferase-like"/>
    <property type="match status" value="1"/>
</dbReference>
<proteinExistence type="predicted"/>
<dbReference type="Proteomes" id="UP000006057">
    <property type="component" value="Chromosome"/>
</dbReference>
<dbReference type="STRING" id="710421.Mycch_1077"/>
<dbReference type="Gene3D" id="3.20.20.30">
    <property type="entry name" value="Luciferase-like domain"/>
    <property type="match status" value="1"/>
</dbReference>
<dbReference type="PANTHER" id="PTHR43244">
    <property type="match status" value="1"/>
</dbReference>
<reference evidence="3 4" key="1">
    <citation type="submission" date="2012-06" db="EMBL/GenBank/DDBJ databases">
        <title>Complete sequence of chromosome of Mycobacterium chubuense NBB4.</title>
        <authorList>
            <consortium name="US DOE Joint Genome Institute"/>
            <person name="Lucas S."/>
            <person name="Han J."/>
            <person name="Lapidus A."/>
            <person name="Cheng J.-F."/>
            <person name="Goodwin L."/>
            <person name="Pitluck S."/>
            <person name="Peters L."/>
            <person name="Mikhailova N."/>
            <person name="Teshima H."/>
            <person name="Detter J.C."/>
            <person name="Han C."/>
            <person name="Tapia R."/>
            <person name="Land M."/>
            <person name="Hauser L."/>
            <person name="Kyrpides N."/>
            <person name="Ivanova N."/>
            <person name="Pagani I."/>
            <person name="Mattes T."/>
            <person name="Holmes A."/>
            <person name="Rutledge P."/>
            <person name="Paulsen I."/>
            <person name="Coleman N."/>
            <person name="Woyke T."/>
        </authorList>
    </citation>
    <scope>NUCLEOTIDE SEQUENCE [LARGE SCALE GENOMIC DNA]</scope>
    <source>
        <strain evidence="3 4">NBB4</strain>
    </source>
</reference>
<dbReference type="NCBIfam" id="TIGR03559">
    <property type="entry name" value="F420_Rv3520c"/>
    <property type="match status" value="1"/>
</dbReference>
<organism evidence="3 4">
    <name type="scientific">Mycolicibacterium chubuense (strain NBB4)</name>
    <name type="common">Mycobacterium chubuense</name>
    <dbReference type="NCBI Taxonomy" id="710421"/>
    <lineage>
        <taxon>Bacteria</taxon>
        <taxon>Bacillati</taxon>
        <taxon>Actinomycetota</taxon>
        <taxon>Actinomycetes</taxon>
        <taxon>Mycobacteriales</taxon>
        <taxon>Mycobacteriaceae</taxon>
        <taxon>Mycolicibacterium</taxon>
    </lineage>
</organism>
<accession>I4BF29</accession>
<dbReference type="GO" id="GO:0016705">
    <property type="term" value="F:oxidoreductase activity, acting on paired donors, with incorporation or reduction of molecular oxygen"/>
    <property type="evidence" value="ECO:0007669"/>
    <property type="project" value="InterPro"/>
</dbReference>
<evidence type="ECO:0000256" key="1">
    <source>
        <dbReference type="ARBA" id="ARBA00023002"/>
    </source>
</evidence>
<dbReference type="CDD" id="cd01097">
    <property type="entry name" value="Tetrahydromethanopterin_reductase"/>
    <property type="match status" value="1"/>
</dbReference>
<evidence type="ECO:0000313" key="4">
    <source>
        <dbReference type="Proteomes" id="UP000006057"/>
    </source>
</evidence>
<sequence>MRTGIFLSYAGGFLDAVEEVVELEKVGVDIALVAEAYSYDAISQLGFLAARTSRIELGTGVVPIYTRTPALMAMTAAGLDYVSGGRFRLGLGTSGPQVIEGFHGLPFDAPLGRTREVIEICRKVWRRERVSYDGKYYQLPLPSEGPRARGTGLGKPLKLINHPVRERIPITIAALGPKNVELTAEIAEGWQPVFFYPEKADDVWGDALRAGATRRDPELGPLDVMVSASLAIGDDVDDRLAWAKPQLALYIGGMGARGRNFYHSLATRYGFGEVADHIQDLYLAGKKNEAIAAVPDELVRQVSLVGPSGFVKERVAAFADAGVTTLLVHPLTGDRRETVAFVEELQKLLP</sequence>
<keyword evidence="4" id="KW-1185">Reference proteome</keyword>
<dbReference type="HOGENOM" id="CLU_027853_5_0_11"/>
<gene>
    <name evidence="3" type="ordered locus">Mycch_1077</name>
</gene>
<dbReference type="PATRIC" id="fig|710421.3.peg.1086"/>
<dbReference type="InterPro" id="IPR036661">
    <property type="entry name" value="Luciferase-like_sf"/>
</dbReference>
<protein>
    <submittedName>
        <fullName evidence="3">Putative F420-dependent oxidoreductase, Rv3520c family</fullName>
    </submittedName>
</protein>
<dbReference type="EMBL" id="CP003053">
    <property type="protein sequence ID" value="AFM15886.1"/>
    <property type="molecule type" value="Genomic_DNA"/>
</dbReference>